<dbReference type="GO" id="GO:0016491">
    <property type="term" value="F:oxidoreductase activity"/>
    <property type="evidence" value="ECO:0007669"/>
    <property type="project" value="InterPro"/>
</dbReference>
<dbReference type="AlphaFoldDB" id="M2MTU0"/>
<sequence length="410" mass="46968">MERHHVFLLTSLAVTVYLFVVRLLRYQRRDSIPRTYGMVDRSDFPKMSADKAQAILSDLIEIEFPTLWRQSIIFAIFKTYGIPTIAQLLANTSELQGTETASKRVADTGVLIKEMTLNPSSSPRTLQAIARMNYLHSRYIKAGKISNDDMVYTLGLFALEPTRWIGKYEWRQLTDVELCALGTFWKDVGDKMEIDYSPLPSASEGWQDGLHWLTEMRVWGEKYEENHMIAAEPNAKLTRALVDILFDGMPQSIKSIGTLVVAAVVPERLRIATMLPTPPQVYVIGFQTIMYLRKLVLRYLLLPRPEFLRVVNISRKPEPSGRYTNEEWLTHPWYVKATLWRRWGPNAWIGRLQGSKLPGDDGEKYYPQGYLIAEVGPKRTEKQGGVEMRADVDKMHARFGSCPFAMSLKA</sequence>
<proteinExistence type="predicted"/>
<dbReference type="RefSeq" id="XP_007672837.1">
    <property type="nucleotide sequence ID" value="XM_007674647.1"/>
</dbReference>
<dbReference type="eggNOG" id="ENOG502S1KN">
    <property type="taxonomic scope" value="Eukaryota"/>
</dbReference>
<evidence type="ECO:0000313" key="2">
    <source>
        <dbReference type="EMBL" id="EMD00337.1"/>
    </source>
</evidence>
<feature type="transmembrane region" description="Helical" evidence="1">
    <location>
        <begin position="6"/>
        <end position="24"/>
    </location>
</feature>
<organism evidence="2 3">
    <name type="scientific">Baudoinia panamericana (strain UAMH 10762)</name>
    <name type="common">Angels' share fungus</name>
    <name type="synonym">Baudoinia compniacensis (strain UAMH 10762)</name>
    <dbReference type="NCBI Taxonomy" id="717646"/>
    <lineage>
        <taxon>Eukaryota</taxon>
        <taxon>Fungi</taxon>
        <taxon>Dikarya</taxon>
        <taxon>Ascomycota</taxon>
        <taxon>Pezizomycotina</taxon>
        <taxon>Dothideomycetes</taxon>
        <taxon>Dothideomycetidae</taxon>
        <taxon>Mycosphaerellales</taxon>
        <taxon>Teratosphaeriaceae</taxon>
        <taxon>Baudoinia</taxon>
    </lineage>
</organism>
<keyword evidence="1" id="KW-0812">Transmembrane</keyword>
<reference evidence="2 3" key="1">
    <citation type="journal article" date="2012" name="PLoS Pathog.">
        <title>Diverse lifestyles and strategies of plant pathogenesis encoded in the genomes of eighteen Dothideomycetes fungi.</title>
        <authorList>
            <person name="Ohm R.A."/>
            <person name="Feau N."/>
            <person name="Henrissat B."/>
            <person name="Schoch C.L."/>
            <person name="Horwitz B.A."/>
            <person name="Barry K.W."/>
            <person name="Condon B.J."/>
            <person name="Copeland A.C."/>
            <person name="Dhillon B."/>
            <person name="Glaser F."/>
            <person name="Hesse C.N."/>
            <person name="Kosti I."/>
            <person name="LaButti K."/>
            <person name="Lindquist E.A."/>
            <person name="Lucas S."/>
            <person name="Salamov A.A."/>
            <person name="Bradshaw R.E."/>
            <person name="Ciuffetti L."/>
            <person name="Hamelin R.C."/>
            <person name="Kema G.H.J."/>
            <person name="Lawrence C."/>
            <person name="Scott J.A."/>
            <person name="Spatafora J.W."/>
            <person name="Turgeon B.G."/>
            <person name="de Wit P.J.G.M."/>
            <person name="Zhong S."/>
            <person name="Goodwin S.B."/>
            <person name="Grigoriev I.V."/>
        </authorList>
    </citation>
    <scope>NUCLEOTIDE SEQUENCE [LARGE SCALE GENOMIC DNA]</scope>
    <source>
        <strain evidence="2 3">UAMH 10762</strain>
    </source>
</reference>
<keyword evidence="1" id="KW-0472">Membrane</keyword>
<name>M2MTU0_BAUPA</name>
<dbReference type="InterPro" id="IPR046366">
    <property type="entry name" value="MPAB"/>
</dbReference>
<dbReference type="KEGG" id="bcom:BAUCODRAFT_119878"/>
<keyword evidence="3" id="KW-1185">Reference proteome</keyword>
<evidence type="ECO:0008006" key="4">
    <source>
        <dbReference type="Google" id="ProtNLM"/>
    </source>
</evidence>
<dbReference type="Proteomes" id="UP000011761">
    <property type="component" value="Unassembled WGS sequence"/>
</dbReference>
<dbReference type="PANTHER" id="PTHR36124">
    <property type="match status" value="1"/>
</dbReference>
<accession>M2MTU0</accession>
<dbReference type="OrthoDB" id="545169at2759"/>
<dbReference type="PANTHER" id="PTHR36124:SF1">
    <property type="entry name" value="ER-BOUND OXYGENASE MPAB_MPAB'_RUBBER OXYGENASE CATALYTIC DOMAIN-CONTAINING PROTEIN"/>
    <property type="match status" value="1"/>
</dbReference>
<protein>
    <recommendedName>
        <fullName evidence="4">ER-bound oxygenase mpaB/mpaB'/Rubber oxygenase catalytic domain-containing protein</fullName>
    </recommendedName>
</protein>
<dbReference type="EMBL" id="KB445551">
    <property type="protein sequence ID" value="EMD00337.1"/>
    <property type="molecule type" value="Genomic_DNA"/>
</dbReference>
<dbReference type="OMA" id="IARTRWI"/>
<evidence type="ECO:0000256" key="1">
    <source>
        <dbReference type="SAM" id="Phobius"/>
    </source>
</evidence>
<dbReference type="HOGENOM" id="CLU_039076_0_0_1"/>
<evidence type="ECO:0000313" key="3">
    <source>
        <dbReference type="Proteomes" id="UP000011761"/>
    </source>
</evidence>
<keyword evidence="1" id="KW-1133">Transmembrane helix</keyword>
<gene>
    <name evidence="2" type="ORF">BAUCODRAFT_119878</name>
</gene>
<dbReference type="GeneID" id="19107453"/>